<dbReference type="RefSeq" id="WP_380801727.1">
    <property type="nucleotide sequence ID" value="NZ_JBHSFZ010000001.1"/>
</dbReference>
<reference evidence="5" key="1">
    <citation type="journal article" date="2019" name="Int. J. Syst. Evol. Microbiol.">
        <title>The Global Catalogue of Microorganisms (GCM) 10K type strain sequencing project: providing services to taxonomists for standard genome sequencing and annotation.</title>
        <authorList>
            <consortium name="The Broad Institute Genomics Platform"/>
            <consortium name="The Broad Institute Genome Sequencing Center for Infectious Disease"/>
            <person name="Wu L."/>
            <person name="Ma J."/>
        </authorList>
    </citation>
    <scope>NUCLEOTIDE SEQUENCE [LARGE SCALE GENOMIC DNA]</scope>
    <source>
        <strain evidence="5">NBRC 103632</strain>
    </source>
</reference>
<dbReference type="PANTHER" id="PTHR48081">
    <property type="entry name" value="AB HYDROLASE SUPERFAMILY PROTEIN C4A8.06C"/>
    <property type="match status" value="1"/>
</dbReference>
<evidence type="ECO:0000256" key="2">
    <source>
        <dbReference type="ARBA" id="ARBA00022801"/>
    </source>
</evidence>
<evidence type="ECO:0000259" key="3">
    <source>
        <dbReference type="Pfam" id="PF07859"/>
    </source>
</evidence>
<dbReference type="Gene3D" id="3.40.50.1820">
    <property type="entry name" value="alpha/beta hydrolase"/>
    <property type="match status" value="1"/>
</dbReference>
<keyword evidence="5" id="KW-1185">Reference proteome</keyword>
<name>A0ABV9ESQ1_9SPHN</name>
<gene>
    <name evidence="4" type="ORF">ACFO3E_00630</name>
</gene>
<comment type="caution">
    <text evidence="4">The sequence shown here is derived from an EMBL/GenBank/DDBJ whole genome shotgun (WGS) entry which is preliminary data.</text>
</comment>
<evidence type="ECO:0000313" key="5">
    <source>
        <dbReference type="Proteomes" id="UP001595957"/>
    </source>
</evidence>
<protein>
    <submittedName>
        <fullName evidence="4">Alpha/beta hydrolase</fullName>
    </submittedName>
</protein>
<organism evidence="4 5">
    <name type="scientific">Sphingobium tyrosinilyticum</name>
    <dbReference type="NCBI Taxonomy" id="2715436"/>
    <lineage>
        <taxon>Bacteria</taxon>
        <taxon>Pseudomonadati</taxon>
        <taxon>Pseudomonadota</taxon>
        <taxon>Alphaproteobacteria</taxon>
        <taxon>Sphingomonadales</taxon>
        <taxon>Sphingomonadaceae</taxon>
        <taxon>Sphingobium</taxon>
    </lineage>
</organism>
<sequence length="353" mass="38209">MNIVGLLVMAGVHGATPALARSKANPIEADGTVNVPAYRLPPSVYLSDEAKKALPRRPFDANDMLTQLIKKGRVPATRQMMAQGMATAVRKLAEQHKVTYREVTMGGVHGYLVTPAKQSEGGKRGNILINLPGGGFIMATAGGGLQESIPLAGRTGFEILTIDYRQAPEAVFPAASEDVAAVYRELLKTRKPSQIGIFGSSAGGLLTAQAIAWFQHVKLPSPGAAGIFCASADARWAGDSWYSFKPMQGLTAPATLDERFYYGDHDLLDPLMSPMMSRDVLRFFPATLLLTSLRAGEVSAAVNTHRELIKAKVSADLHVWDGLDHCFFANQALPEAQEALDVMTDFFRRNLRK</sequence>
<dbReference type="SUPFAM" id="SSF53474">
    <property type="entry name" value="alpha/beta-Hydrolases"/>
    <property type="match status" value="1"/>
</dbReference>
<dbReference type="InterPro" id="IPR050300">
    <property type="entry name" value="GDXG_lipolytic_enzyme"/>
</dbReference>
<keyword evidence="2 4" id="KW-0378">Hydrolase</keyword>
<dbReference type="InterPro" id="IPR029058">
    <property type="entry name" value="AB_hydrolase_fold"/>
</dbReference>
<proteinExistence type="inferred from homology"/>
<dbReference type="Pfam" id="PF07859">
    <property type="entry name" value="Abhydrolase_3"/>
    <property type="match status" value="1"/>
</dbReference>
<accession>A0ABV9ESQ1</accession>
<evidence type="ECO:0000313" key="4">
    <source>
        <dbReference type="EMBL" id="MFC4592701.1"/>
    </source>
</evidence>
<dbReference type="InterPro" id="IPR013094">
    <property type="entry name" value="AB_hydrolase_3"/>
</dbReference>
<comment type="similarity">
    <text evidence="1">Belongs to the 'GDXG' lipolytic enzyme family.</text>
</comment>
<dbReference type="Proteomes" id="UP001595957">
    <property type="component" value="Unassembled WGS sequence"/>
</dbReference>
<dbReference type="PANTHER" id="PTHR48081:SF30">
    <property type="entry name" value="ACETYL-HYDROLASE LIPR-RELATED"/>
    <property type="match status" value="1"/>
</dbReference>
<dbReference type="EMBL" id="JBHSFZ010000001">
    <property type="protein sequence ID" value="MFC4592701.1"/>
    <property type="molecule type" value="Genomic_DNA"/>
</dbReference>
<evidence type="ECO:0000256" key="1">
    <source>
        <dbReference type="ARBA" id="ARBA00010515"/>
    </source>
</evidence>
<dbReference type="GO" id="GO:0016787">
    <property type="term" value="F:hydrolase activity"/>
    <property type="evidence" value="ECO:0007669"/>
    <property type="project" value="UniProtKB-KW"/>
</dbReference>
<feature type="domain" description="Alpha/beta hydrolase fold-3" evidence="3">
    <location>
        <begin position="131"/>
        <end position="328"/>
    </location>
</feature>